<dbReference type="Pfam" id="PF02992">
    <property type="entry name" value="Transposase_21"/>
    <property type="match status" value="1"/>
</dbReference>
<gene>
    <name evidence="4" type="ORF">AXX17_ATUG00720</name>
</gene>
<sequence>MFYMPITDRLKRLYQLETTATAMRWHAEHISPEGEIHHPSDGEAWKHFNEVYPDFASESRNIYLGLSTDGFNLVGMNGEAHNLVGMNGEAHSVWPVIVTPYNLPSGMCMKREFFFLSVLVPGPKHPKKSLDIYLQPLIEELQSLWSNGAEAYDISKKEKFTMRAALMWTISDFPAYGMLSGWMTHGRLSCPYCLDDSKSFWLPNGRKHSWFDCHRMFLPQDHMYMQNVQSFRRGKEEIDDPPPWLNGEEILHERINNIHGLFSTVDCGGNGHERPAQTINGYGVDHNWMKNDIRFPDGYASKFSRCVDENHWKLSGLKSHDCHVIMQRLLPFAFAELLPKNVHTAISDISLFFRDISAKMLHKDDVALLKANIAVKLCNLEKIFPPSFFDVMEHLPVHLPDEALLGGPVQYWWMYPFERYMYHLKRKVKNRAHIAGSIVAQCINEEIANISANYFGHPEIKDDDAHVPGEIRFTYFYPDVPSLFYHEGRVSGKSKNGWFNDHDYTMLQTFLLLNCHTFEPYERWFDATIDSGIRKHPSGLTDVAPRTHYEKYDPFILFELNHQRIPPGALPNGAVPPGDTRSPSAASSHSNNYSQRTLDALLSAPERESQPHLHPRKLNGALWFDVPEDRQVTWWHTFVQHYFWEARFHDTVYSLWRKETMTSIGDRISKKKGKNKKPKYIGQTDWDFLMEYWDTPPAQKKSKSAASSRMSDPLNKGIHKHCARPVSFVRIEYNMMVESSLDEPPPFTDLVRKTHTRKDGTFIDPRSESLVLEVEEAAKQVMEEDDSLNGLSQTASSGVVPSRHILNKEYLKRGQSKNGYIYGLGSVQYRDVNRSEKHVVAMSQNLDNELRIYDLEKTNEALKKNNEALKEDMLLLKSGVGKVMDELATTRLALNAIMKSLGVTIIPPELVAGAATAGLGVHGSAGGHDGSPAPTTSPVVSPAASPTIPPTRAQQSPLDAWCASLGL</sequence>
<name>A0A178U6H1_ARATH</name>
<evidence type="ECO:0000259" key="3">
    <source>
        <dbReference type="Pfam" id="PF13960"/>
    </source>
</evidence>
<feature type="region of interest" description="Disordered" evidence="2">
    <location>
        <begin position="923"/>
        <end position="955"/>
    </location>
</feature>
<reference evidence="5" key="1">
    <citation type="journal article" date="2016" name="Proc. Natl. Acad. Sci. U.S.A.">
        <title>Chromosome-level assembly of Arabidopsis thaliana Ler reveals the extent of translocation and inversion polymorphisms.</title>
        <authorList>
            <person name="Zapata L."/>
            <person name="Ding J."/>
            <person name="Willing E.M."/>
            <person name="Hartwig B."/>
            <person name="Bezdan D."/>
            <person name="Jiao W.B."/>
            <person name="Patel V."/>
            <person name="Velikkakam James G."/>
            <person name="Koornneef M."/>
            <person name="Ossowski S."/>
            <person name="Schneeberger K."/>
        </authorList>
    </citation>
    <scope>NUCLEOTIDE SEQUENCE [LARGE SCALE GENOMIC DNA]</scope>
    <source>
        <strain evidence="5">cv. Landsberg erecta</strain>
    </source>
</reference>
<feature type="domain" description="DUF4218" evidence="3">
    <location>
        <begin position="356"/>
        <end position="458"/>
    </location>
</feature>
<dbReference type="EMBL" id="LUHQ01000008">
    <property type="protein sequence ID" value="OAO89433.1"/>
    <property type="molecule type" value="Genomic_DNA"/>
</dbReference>
<dbReference type="AlphaFoldDB" id="A0A178U6H1"/>
<feature type="compositionally biased region" description="Low complexity" evidence="2">
    <location>
        <begin position="931"/>
        <end position="953"/>
    </location>
</feature>
<feature type="compositionally biased region" description="Polar residues" evidence="2">
    <location>
        <begin position="581"/>
        <end position="592"/>
    </location>
</feature>
<evidence type="ECO:0000256" key="2">
    <source>
        <dbReference type="SAM" id="MobiDB-lite"/>
    </source>
</evidence>
<dbReference type="InterPro" id="IPR004252">
    <property type="entry name" value="Probable_transposase_24"/>
</dbReference>
<feature type="region of interest" description="Disordered" evidence="2">
    <location>
        <begin position="568"/>
        <end position="592"/>
    </location>
</feature>
<organism evidence="4 5">
    <name type="scientific">Arabidopsis thaliana</name>
    <name type="common">Mouse-ear cress</name>
    <dbReference type="NCBI Taxonomy" id="3702"/>
    <lineage>
        <taxon>Eukaryota</taxon>
        <taxon>Viridiplantae</taxon>
        <taxon>Streptophyta</taxon>
        <taxon>Embryophyta</taxon>
        <taxon>Tracheophyta</taxon>
        <taxon>Spermatophyta</taxon>
        <taxon>Magnoliopsida</taxon>
        <taxon>eudicotyledons</taxon>
        <taxon>Gunneridae</taxon>
        <taxon>Pentapetalae</taxon>
        <taxon>rosids</taxon>
        <taxon>malvids</taxon>
        <taxon>Brassicales</taxon>
        <taxon>Brassicaceae</taxon>
        <taxon>Camelineae</taxon>
        <taxon>Arabidopsis</taxon>
    </lineage>
</organism>
<evidence type="ECO:0000313" key="4">
    <source>
        <dbReference type="EMBL" id="OAO89433.1"/>
    </source>
</evidence>
<dbReference type="InterPro" id="IPR004242">
    <property type="entry name" value="Transposase_21"/>
</dbReference>
<dbReference type="Pfam" id="PF13960">
    <property type="entry name" value="DUF4218"/>
    <property type="match status" value="1"/>
</dbReference>
<dbReference type="PANTHER" id="PTHR48258:SF3">
    <property type="entry name" value="FK506-BINDING PROTEIN 4-LIKE ISOFORM X1"/>
    <property type="match status" value="1"/>
</dbReference>
<protein>
    <recommendedName>
        <fullName evidence="3">DUF4218 domain-containing protein</fullName>
    </recommendedName>
</protein>
<feature type="coiled-coil region" evidence="1">
    <location>
        <begin position="852"/>
        <end position="879"/>
    </location>
</feature>
<evidence type="ECO:0000313" key="5">
    <source>
        <dbReference type="Proteomes" id="UP000078284"/>
    </source>
</evidence>
<proteinExistence type="predicted"/>
<evidence type="ECO:0000256" key="1">
    <source>
        <dbReference type="SAM" id="Coils"/>
    </source>
</evidence>
<dbReference type="Pfam" id="PF03004">
    <property type="entry name" value="Transposase_24"/>
    <property type="match status" value="1"/>
</dbReference>
<keyword evidence="1" id="KW-0175">Coiled coil</keyword>
<dbReference type="PANTHER" id="PTHR48258">
    <property type="entry name" value="DUF4218 DOMAIN-CONTAINING PROTEIN-RELATED"/>
    <property type="match status" value="1"/>
</dbReference>
<accession>A0A178U6H1</accession>
<dbReference type="ExpressionAtlas" id="A0A178U6H1">
    <property type="expression patterns" value="baseline"/>
</dbReference>
<dbReference type="Proteomes" id="UP000078284">
    <property type="component" value="Unassembled WGS sequence"/>
</dbReference>
<comment type="caution">
    <text evidence="4">The sequence shown here is derived from an EMBL/GenBank/DDBJ whole genome shotgun (WGS) entry which is preliminary data.</text>
</comment>
<dbReference type="InterPro" id="IPR025452">
    <property type="entry name" value="DUF4218"/>
</dbReference>